<name>A0ABW1SPY0_9LACO</name>
<feature type="transmembrane region" description="Helical" evidence="1">
    <location>
        <begin position="80"/>
        <end position="98"/>
    </location>
</feature>
<dbReference type="Proteomes" id="UP001596254">
    <property type="component" value="Unassembled WGS sequence"/>
</dbReference>
<evidence type="ECO:0000256" key="1">
    <source>
        <dbReference type="SAM" id="Phobius"/>
    </source>
</evidence>
<proteinExistence type="predicted"/>
<dbReference type="RefSeq" id="WP_125691160.1">
    <property type="nucleotide sequence ID" value="NZ_JBHSSK010000009.1"/>
</dbReference>
<evidence type="ECO:0000313" key="3">
    <source>
        <dbReference type="Proteomes" id="UP001596254"/>
    </source>
</evidence>
<sequence length="108" mass="11794">MDLHINHQWGRHLLPLLIVIGLLCTFGGITVTTTTKASAASQVTRKVDPNAKVRAAVKNSVTWNAAHQQKALLPQTSDQIVSPWLGIGLCLIGTGLIGRQLRRVREHD</sequence>
<gene>
    <name evidence="2" type="ORF">ACFP1G_03650</name>
</gene>
<evidence type="ECO:0008006" key="4">
    <source>
        <dbReference type="Google" id="ProtNLM"/>
    </source>
</evidence>
<keyword evidence="1" id="KW-1133">Transmembrane helix</keyword>
<organism evidence="2 3">
    <name type="scientific">Levilactobacillus tongjiangensis</name>
    <dbReference type="NCBI Taxonomy" id="2486023"/>
    <lineage>
        <taxon>Bacteria</taxon>
        <taxon>Bacillati</taxon>
        <taxon>Bacillota</taxon>
        <taxon>Bacilli</taxon>
        <taxon>Lactobacillales</taxon>
        <taxon>Lactobacillaceae</taxon>
        <taxon>Levilactobacillus</taxon>
    </lineage>
</organism>
<accession>A0ABW1SPY0</accession>
<keyword evidence="1" id="KW-0472">Membrane</keyword>
<feature type="transmembrane region" description="Helical" evidence="1">
    <location>
        <begin position="12"/>
        <end position="31"/>
    </location>
</feature>
<comment type="caution">
    <text evidence="2">The sequence shown here is derived from an EMBL/GenBank/DDBJ whole genome shotgun (WGS) entry which is preliminary data.</text>
</comment>
<reference evidence="3" key="1">
    <citation type="journal article" date="2019" name="Int. J. Syst. Evol. Microbiol.">
        <title>The Global Catalogue of Microorganisms (GCM) 10K type strain sequencing project: providing services to taxonomists for standard genome sequencing and annotation.</title>
        <authorList>
            <consortium name="The Broad Institute Genomics Platform"/>
            <consortium name="The Broad Institute Genome Sequencing Center for Infectious Disease"/>
            <person name="Wu L."/>
            <person name="Ma J."/>
        </authorList>
    </citation>
    <scope>NUCLEOTIDE SEQUENCE [LARGE SCALE GENOMIC DNA]</scope>
    <source>
        <strain evidence="3">CCM 8905</strain>
    </source>
</reference>
<keyword evidence="1" id="KW-0812">Transmembrane</keyword>
<dbReference type="EMBL" id="JBHSSK010000009">
    <property type="protein sequence ID" value="MFC6206574.1"/>
    <property type="molecule type" value="Genomic_DNA"/>
</dbReference>
<evidence type="ECO:0000313" key="2">
    <source>
        <dbReference type="EMBL" id="MFC6206574.1"/>
    </source>
</evidence>
<protein>
    <recommendedName>
        <fullName evidence="4">Gram-positive cocci surface proteins LPxTG domain-containing protein</fullName>
    </recommendedName>
</protein>
<keyword evidence="3" id="KW-1185">Reference proteome</keyword>